<comment type="pathway">
    <text evidence="2">Siderophore biosynthesis.</text>
</comment>
<evidence type="ECO:0000256" key="3">
    <source>
        <dbReference type="ARBA" id="ARBA00007588"/>
    </source>
</evidence>
<protein>
    <submittedName>
        <fullName evidence="8">SidA/IucD/PvdA family monooxygenase</fullName>
    </submittedName>
</protein>
<reference evidence="8 9" key="1">
    <citation type="submission" date="2020-04" db="EMBL/GenBank/DDBJ databases">
        <title>Chryseobacterium sp. RP-3-3 sp. nov., isolated from Jeju soil.</title>
        <authorList>
            <person name="Dahal R.H."/>
        </authorList>
    </citation>
    <scope>NUCLEOTIDE SEQUENCE [LARGE SCALE GENOMIC DNA]</scope>
    <source>
        <strain evidence="8 9">RP-3-3</strain>
    </source>
</reference>
<comment type="caution">
    <text evidence="8">The sequence shown here is derived from an EMBL/GenBank/DDBJ whole genome shotgun (WGS) entry which is preliminary data.</text>
</comment>
<evidence type="ECO:0000313" key="8">
    <source>
        <dbReference type="EMBL" id="NML68593.1"/>
    </source>
</evidence>
<gene>
    <name evidence="8" type="ORF">HHL23_02105</name>
</gene>
<keyword evidence="7" id="KW-0560">Oxidoreductase</keyword>
<dbReference type="Proteomes" id="UP000544054">
    <property type="component" value="Unassembled WGS sequence"/>
</dbReference>
<dbReference type="InterPro" id="IPR025700">
    <property type="entry name" value="Lys/Orn_oxygenase"/>
</dbReference>
<name>A0A7Y0FQ34_9FLAO</name>
<evidence type="ECO:0000256" key="5">
    <source>
        <dbReference type="ARBA" id="ARBA00022827"/>
    </source>
</evidence>
<comment type="cofactor">
    <cofactor evidence="1">
        <name>FAD</name>
        <dbReference type="ChEBI" id="CHEBI:57692"/>
    </cofactor>
</comment>
<evidence type="ECO:0000256" key="2">
    <source>
        <dbReference type="ARBA" id="ARBA00004924"/>
    </source>
</evidence>
<dbReference type="InterPro" id="IPR036188">
    <property type="entry name" value="FAD/NAD-bd_sf"/>
</dbReference>
<dbReference type="GO" id="GO:0004497">
    <property type="term" value="F:monooxygenase activity"/>
    <property type="evidence" value="ECO:0007669"/>
    <property type="project" value="UniProtKB-KW"/>
</dbReference>
<keyword evidence="6" id="KW-0521">NADP</keyword>
<dbReference type="Gene3D" id="3.50.50.60">
    <property type="entry name" value="FAD/NAD(P)-binding domain"/>
    <property type="match status" value="1"/>
</dbReference>
<dbReference type="EMBL" id="JABBGI010000002">
    <property type="protein sequence ID" value="NML68593.1"/>
    <property type="molecule type" value="Genomic_DNA"/>
</dbReference>
<dbReference type="SUPFAM" id="SSF51905">
    <property type="entry name" value="FAD/NAD(P)-binding domain"/>
    <property type="match status" value="2"/>
</dbReference>
<dbReference type="Pfam" id="PF13434">
    <property type="entry name" value="Lys_Orn_oxgnase"/>
    <property type="match status" value="1"/>
</dbReference>
<evidence type="ECO:0000256" key="4">
    <source>
        <dbReference type="ARBA" id="ARBA00022630"/>
    </source>
</evidence>
<keyword evidence="8" id="KW-0503">Monooxygenase</keyword>
<keyword evidence="5" id="KW-0274">FAD</keyword>
<dbReference type="PANTHER" id="PTHR42802">
    <property type="entry name" value="MONOOXYGENASE"/>
    <property type="match status" value="1"/>
</dbReference>
<accession>A0A7Y0FQ34</accession>
<keyword evidence="4" id="KW-0285">Flavoprotein</keyword>
<organism evidence="8 9">
    <name type="scientific">Chryseobacterium antibioticum</name>
    <dbReference type="NCBI Taxonomy" id="2728847"/>
    <lineage>
        <taxon>Bacteria</taxon>
        <taxon>Pseudomonadati</taxon>
        <taxon>Bacteroidota</taxon>
        <taxon>Flavobacteriia</taxon>
        <taxon>Flavobacteriales</taxon>
        <taxon>Weeksellaceae</taxon>
        <taxon>Chryseobacterium group</taxon>
        <taxon>Chryseobacterium</taxon>
    </lineage>
</organism>
<keyword evidence="9" id="KW-1185">Reference proteome</keyword>
<comment type="similarity">
    <text evidence="3">Belongs to the lysine N(6)-hydroxylase/L-ornithine N(5)-oxygenase family.</text>
</comment>
<sequence>MNMNNDTIYNVIGIGIGPFNLGLAALSNPISELKTLFLDQRDSFDWHPGLMIDHVTLQTPFLCDCVSMADPTNPLSLLNYLKETNRLYKFFIREDFFIPRKEYNRYCQWVVSQLPQCRFSTQVVDIVYEDGLYLITTVHTKTKETQVFRTERLILGTGTQPHIPSFIPKEDSRILHTSSYLYRKEELLAQGKKIAVIGSGQSAAEVFYDLLQSRDENTQLGWYSRPDRFFPMEYSKLTLELTSPDYVDYFYSRDEAARKSILSKQQAQFKGINYDLINQIYDFIYDLNIDNADPNLTIIPNSQLDRVDNSNPGNLTLEFTQLEQDVPYEQEADYLVVGTGYRYHEPTFLKNIQSRIKRDSTGLFAVNRNYSIDHNGGEIYVLHAEVHTHSYISTDLGMAAYRNSYIINDILGREHYKIEKKIAFQDFDVEKHAAVSTVKI</sequence>
<dbReference type="AlphaFoldDB" id="A0A7Y0FQ34"/>
<dbReference type="PANTHER" id="PTHR42802:SF1">
    <property type="entry name" value="L-ORNITHINE N(5)-MONOOXYGENASE"/>
    <property type="match status" value="1"/>
</dbReference>
<evidence type="ECO:0000256" key="7">
    <source>
        <dbReference type="ARBA" id="ARBA00023002"/>
    </source>
</evidence>
<evidence type="ECO:0000256" key="6">
    <source>
        <dbReference type="ARBA" id="ARBA00022857"/>
    </source>
</evidence>
<evidence type="ECO:0000313" key="9">
    <source>
        <dbReference type="Proteomes" id="UP000544054"/>
    </source>
</evidence>
<proteinExistence type="inferred from homology"/>
<evidence type="ECO:0000256" key="1">
    <source>
        <dbReference type="ARBA" id="ARBA00001974"/>
    </source>
</evidence>